<gene>
    <name evidence="2" type="ORF">C8D89_10927</name>
</gene>
<dbReference type="EMBL" id="QEKW01000009">
    <property type="protein sequence ID" value="PVZ08144.1"/>
    <property type="molecule type" value="Genomic_DNA"/>
</dbReference>
<protein>
    <submittedName>
        <fullName evidence="2">Uncharacterized protein</fullName>
    </submittedName>
</protein>
<proteinExistence type="predicted"/>
<evidence type="ECO:0000313" key="3">
    <source>
        <dbReference type="Proteomes" id="UP000245639"/>
    </source>
</evidence>
<name>A0A2U1F7J6_9PSEU</name>
<comment type="caution">
    <text evidence="2">The sequence shown here is derived from an EMBL/GenBank/DDBJ whole genome shotgun (WGS) entry which is preliminary data.</text>
</comment>
<dbReference type="RefSeq" id="WP_116709391.1">
    <property type="nucleotide sequence ID" value="NZ_QEKW01000009.1"/>
</dbReference>
<keyword evidence="3" id="KW-1185">Reference proteome</keyword>
<sequence length="68" mass="7551">MPETTRCVRCGRTTSTTASSFATWRIDEDGRAICPHCVTPNDKVADDTPILTDSPDDRLLRDLDPDND</sequence>
<dbReference type="AlphaFoldDB" id="A0A2U1F7J6"/>
<evidence type="ECO:0000256" key="1">
    <source>
        <dbReference type="SAM" id="MobiDB-lite"/>
    </source>
</evidence>
<evidence type="ECO:0000313" key="2">
    <source>
        <dbReference type="EMBL" id="PVZ08144.1"/>
    </source>
</evidence>
<reference evidence="2 3" key="1">
    <citation type="submission" date="2018-04" db="EMBL/GenBank/DDBJ databases">
        <title>Genomic Encyclopedia of Type Strains, Phase IV (KMG-IV): sequencing the most valuable type-strain genomes for metagenomic binning, comparative biology and taxonomic classification.</title>
        <authorList>
            <person name="Goeker M."/>
        </authorList>
    </citation>
    <scope>NUCLEOTIDE SEQUENCE [LARGE SCALE GENOMIC DNA]</scope>
    <source>
        <strain evidence="2 3">DSM 45771</strain>
    </source>
</reference>
<accession>A0A2U1F7J6</accession>
<organism evidence="2 3">
    <name type="scientific">Actinomycetospora cinnamomea</name>
    <dbReference type="NCBI Taxonomy" id="663609"/>
    <lineage>
        <taxon>Bacteria</taxon>
        <taxon>Bacillati</taxon>
        <taxon>Actinomycetota</taxon>
        <taxon>Actinomycetes</taxon>
        <taxon>Pseudonocardiales</taxon>
        <taxon>Pseudonocardiaceae</taxon>
        <taxon>Actinomycetospora</taxon>
    </lineage>
</organism>
<dbReference type="Proteomes" id="UP000245639">
    <property type="component" value="Unassembled WGS sequence"/>
</dbReference>
<feature type="compositionally biased region" description="Basic and acidic residues" evidence="1">
    <location>
        <begin position="55"/>
        <end position="68"/>
    </location>
</feature>
<feature type="region of interest" description="Disordered" evidence="1">
    <location>
        <begin position="42"/>
        <end position="68"/>
    </location>
</feature>